<dbReference type="SUPFAM" id="SSF48403">
    <property type="entry name" value="Ankyrin repeat"/>
    <property type="match status" value="1"/>
</dbReference>
<dbReference type="GO" id="GO:0004620">
    <property type="term" value="F:phospholipase activity"/>
    <property type="evidence" value="ECO:0007669"/>
    <property type="project" value="TreeGrafter"/>
</dbReference>
<gene>
    <name evidence="1" type="ORF">HYH03_005781</name>
</gene>
<dbReference type="Gene3D" id="1.25.40.20">
    <property type="entry name" value="Ankyrin repeat-containing domain"/>
    <property type="match status" value="2"/>
</dbReference>
<dbReference type="GO" id="GO:0046513">
    <property type="term" value="P:ceramide biosynthetic process"/>
    <property type="evidence" value="ECO:0007669"/>
    <property type="project" value="TreeGrafter"/>
</dbReference>
<dbReference type="GO" id="GO:0005783">
    <property type="term" value="C:endoplasmic reticulum"/>
    <property type="evidence" value="ECO:0007669"/>
    <property type="project" value="TreeGrafter"/>
</dbReference>
<dbReference type="GO" id="GO:0016020">
    <property type="term" value="C:membrane"/>
    <property type="evidence" value="ECO:0007669"/>
    <property type="project" value="TreeGrafter"/>
</dbReference>
<dbReference type="GO" id="GO:0030149">
    <property type="term" value="P:sphingolipid catabolic process"/>
    <property type="evidence" value="ECO:0007669"/>
    <property type="project" value="TreeGrafter"/>
</dbReference>
<proteinExistence type="predicted"/>
<evidence type="ECO:0000313" key="2">
    <source>
        <dbReference type="Proteomes" id="UP000612055"/>
    </source>
</evidence>
<dbReference type="PANTHER" id="PTHR12393:SF6">
    <property type="entry name" value="SPHINGOMYELIN PHOSPHODIESTERASE 2"/>
    <property type="match status" value="1"/>
</dbReference>
<dbReference type="InterPro" id="IPR036770">
    <property type="entry name" value="Ankyrin_rpt-contain_sf"/>
</dbReference>
<dbReference type="GO" id="GO:0071944">
    <property type="term" value="C:cell periphery"/>
    <property type="evidence" value="ECO:0007669"/>
    <property type="project" value="TreeGrafter"/>
</dbReference>
<dbReference type="OrthoDB" id="548461at2759"/>
<dbReference type="AlphaFoldDB" id="A0A836C0T5"/>
<accession>A0A836C0T5</accession>
<comment type="caution">
    <text evidence="1">The sequence shown here is derived from an EMBL/GenBank/DDBJ whole genome shotgun (WGS) entry which is preliminary data.</text>
</comment>
<keyword evidence="2" id="KW-1185">Reference proteome</keyword>
<reference evidence="1" key="1">
    <citation type="journal article" date="2020" name="bioRxiv">
        <title>Comparative genomics of Chlamydomonas.</title>
        <authorList>
            <person name="Craig R.J."/>
            <person name="Hasan A.R."/>
            <person name="Ness R.W."/>
            <person name="Keightley P.D."/>
        </authorList>
    </citation>
    <scope>NUCLEOTIDE SEQUENCE</scope>
    <source>
        <strain evidence="1">CCAP 11/70</strain>
    </source>
</reference>
<organism evidence="1 2">
    <name type="scientific">Edaphochlamys debaryana</name>
    <dbReference type="NCBI Taxonomy" id="47281"/>
    <lineage>
        <taxon>Eukaryota</taxon>
        <taxon>Viridiplantae</taxon>
        <taxon>Chlorophyta</taxon>
        <taxon>core chlorophytes</taxon>
        <taxon>Chlorophyceae</taxon>
        <taxon>CS clade</taxon>
        <taxon>Chlamydomonadales</taxon>
        <taxon>Chlamydomonadales incertae sedis</taxon>
        <taxon>Edaphochlamys</taxon>
    </lineage>
</organism>
<dbReference type="EMBL" id="JAEHOE010000020">
    <property type="protein sequence ID" value="KAG2496181.1"/>
    <property type="molecule type" value="Genomic_DNA"/>
</dbReference>
<protein>
    <recommendedName>
        <fullName evidence="3">Ankyrin repeat domain-containing protein</fullName>
    </recommendedName>
</protein>
<dbReference type="PANTHER" id="PTHR12393">
    <property type="entry name" value="SPHINGOMYELIN PHOSPHODIESTERASE RELATED"/>
    <property type="match status" value="1"/>
</dbReference>
<name>A0A836C0T5_9CHLO</name>
<sequence length="509" mass="53949">MPPGELGCNRPDGEPEPGSAAQLWLPELVDRIASFVPCNDVACNSPFPRPSSQRTGPPPPLAASSTWANDGTAASGVVENLAAASQAAGCRLSVEFLLSAAAAGRIECCRWLLAPGRFQPEFKDFLEVICAAARFRSLPCCRWLAEHCRAFKPLPPDWGAVLEAAAASGDKAICQWCLDRSGGEAWSDAALRAALRRGHVALAEWLAALHDAQWSLTGSACLAAAAKGCDAATFRRLCGQSGSVRSMPRFHLNDIFQAAVTSRTPDWRAKADLLLSLCPPGEAPGAVIVVGLTDPGTMLERLTWLQDHGFPLRGTTGVQCLAAAVEANSKEAVEWLLDAGVWPDDKSEDEEEHFGGAFGGMGPSDYFWLSGLRAAARKGNVDVLRLLAEEECVTNPQPIAEAAAAAGCLPVLELLDECFGPWSLGGFELFEAGVSSGSLEVMAWLKDRPDGNVTPRLWLSAAASGSEAALELLALTWDCPPPEGGEPYPVVMGNGDMHTCRVLRRLGAP</sequence>
<dbReference type="Proteomes" id="UP000612055">
    <property type="component" value="Unassembled WGS sequence"/>
</dbReference>
<evidence type="ECO:0000313" key="1">
    <source>
        <dbReference type="EMBL" id="KAG2496181.1"/>
    </source>
</evidence>
<evidence type="ECO:0008006" key="3">
    <source>
        <dbReference type="Google" id="ProtNLM"/>
    </source>
</evidence>